<evidence type="ECO:0000259" key="6">
    <source>
        <dbReference type="PROSITE" id="PS50072"/>
    </source>
</evidence>
<evidence type="ECO:0000256" key="5">
    <source>
        <dbReference type="SAM" id="MobiDB-lite"/>
    </source>
</evidence>
<dbReference type="RefSeq" id="WP_200802593.1">
    <property type="nucleotide sequence ID" value="NZ_FNWT01000005.1"/>
</dbReference>
<gene>
    <name evidence="7" type="ORF">SAMN05216447_10562</name>
</gene>
<evidence type="ECO:0000313" key="8">
    <source>
        <dbReference type="Proteomes" id="UP000199135"/>
    </source>
</evidence>
<dbReference type="InterPro" id="IPR006311">
    <property type="entry name" value="TAT_signal"/>
</dbReference>
<dbReference type="PROSITE" id="PS00170">
    <property type="entry name" value="CSA_PPIASE_1"/>
    <property type="match status" value="1"/>
</dbReference>
<feature type="signal peptide" evidence="4">
    <location>
        <begin position="1"/>
        <end position="25"/>
    </location>
</feature>
<comment type="caution">
    <text evidence="7">The sequence shown here is derived from an EMBL/GenBank/DDBJ whole genome shotgun (WGS) entry which is preliminary data.</text>
</comment>
<dbReference type="InterPro" id="IPR044666">
    <property type="entry name" value="Cyclophilin_A-like"/>
</dbReference>
<dbReference type="EMBL" id="FNWT01000005">
    <property type="protein sequence ID" value="SEH54530.1"/>
    <property type="molecule type" value="Genomic_DNA"/>
</dbReference>
<dbReference type="GO" id="GO:0016853">
    <property type="term" value="F:isomerase activity"/>
    <property type="evidence" value="ECO:0007669"/>
    <property type="project" value="UniProtKB-KW"/>
</dbReference>
<evidence type="ECO:0000256" key="1">
    <source>
        <dbReference type="ARBA" id="ARBA00002388"/>
    </source>
</evidence>
<comment type="catalytic activity">
    <reaction evidence="4">
        <text>[protein]-peptidylproline (omega=180) = [protein]-peptidylproline (omega=0)</text>
        <dbReference type="Rhea" id="RHEA:16237"/>
        <dbReference type="Rhea" id="RHEA-COMP:10747"/>
        <dbReference type="Rhea" id="RHEA-COMP:10748"/>
        <dbReference type="ChEBI" id="CHEBI:83833"/>
        <dbReference type="ChEBI" id="CHEBI:83834"/>
        <dbReference type="EC" id="5.2.1.8"/>
    </reaction>
</comment>
<name>A0A1H6J6S3_9ACTN</name>
<keyword evidence="2 4" id="KW-0697">Rotamase</keyword>
<accession>A0A1H6J6S3</accession>
<dbReference type="SUPFAM" id="SSF50891">
    <property type="entry name" value="Cyclophilin-like"/>
    <property type="match status" value="1"/>
</dbReference>
<dbReference type="Pfam" id="PF00160">
    <property type="entry name" value="Pro_isomerase"/>
    <property type="match status" value="1"/>
</dbReference>
<evidence type="ECO:0000256" key="4">
    <source>
        <dbReference type="RuleBase" id="RU363019"/>
    </source>
</evidence>
<feature type="compositionally biased region" description="Polar residues" evidence="5">
    <location>
        <begin position="44"/>
        <end position="59"/>
    </location>
</feature>
<feature type="region of interest" description="Disordered" evidence="5">
    <location>
        <begin position="40"/>
        <end position="71"/>
    </location>
</feature>
<feature type="domain" description="PPIase cyclophilin-type" evidence="6">
    <location>
        <begin position="86"/>
        <end position="236"/>
    </location>
</feature>
<dbReference type="InterPro" id="IPR002130">
    <property type="entry name" value="Cyclophilin-type_PPIase_dom"/>
</dbReference>
<dbReference type="PANTHER" id="PTHR45625">
    <property type="entry name" value="PEPTIDYL-PROLYL CIS-TRANS ISOMERASE-RELATED"/>
    <property type="match status" value="1"/>
</dbReference>
<keyword evidence="4" id="KW-0732">Signal</keyword>
<dbReference type="PROSITE" id="PS51318">
    <property type="entry name" value="TAT"/>
    <property type="match status" value="1"/>
</dbReference>
<proteinExistence type="inferred from homology"/>
<evidence type="ECO:0000256" key="2">
    <source>
        <dbReference type="ARBA" id="ARBA00023110"/>
    </source>
</evidence>
<dbReference type="CDD" id="cd00317">
    <property type="entry name" value="cyclophilin"/>
    <property type="match status" value="1"/>
</dbReference>
<keyword evidence="8" id="KW-1185">Reference proteome</keyword>
<dbReference type="Gene3D" id="2.40.100.10">
    <property type="entry name" value="Cyclophilin-like"/>
    <property type="match status" value="1"/>
</dbReference>
<sequence>MTNRCMSRRAFASLAGASGATGILALTGCAASSAGASEADASSTQTDSQAKAASATTQDAPLIQQPLDNGYGTGTHHATMEVRGYGTLSLELYAGIAPITVSNFCQLVSDGFYDGLTFHRIIPGFMIQGGDPKHDGTGGADRRIKGEFSANGIANGLQHKRGTISMGRTAASYDSASSQFFIVQQDRSSLDGQYAAFGRVTEGMEVVDAICNNVPTQDSNGTTNPEDQPVITTVKMVD</sequence>
<reference evidence="7 8" key="1">
    <citation type="submission" date="2016-10" db="EMBL/GenBank/DDBJ databases">
        <authorList>
            <person name="Varghese N."/>
            <person name="Submissions S."/>
        </authorList>
    </citation>
    <scope>NUCLEOTIDE SEQUENCE [LARGE SCALE GENOMIC DNA]</scope>
    <source>
        <strain evidence="7 8">WCP15</strain>
    </source>
</reference>
<protein>
    <recommendedName>
        <fullName evidence="4">Peptidyl-prolyl cis-trans isomerase</fullName>
        <shortName evidence="4">PPIase</shortName>
        <ecNumber evidence="4">5.2.1.8</ecNumber>
    </recommendedName>
</protein>
<organism evidence="7 8">
    <name type="scientific">Parafannyhessea umbonata</name>
    <dbReference type="NCBI Taxonomy" id="604330"/>
    <lineage>
        <taxon>Bacteria</taxon>
        <taxon>Bacillati</taxon>
        <taxon>Actinomycetota</taxon>
        <taxon>Coriobacteriia</taxon>
        <taxon>Coriobacteriales</taxon>
        <taxon>Atopobiaceae</taxon>
        <taxon>Parafannyhessea</taxon>
    </lineage>
</organism>
<dbReference type="PROSITE" id="PS50072">
    <property type="entry name" value="CSA_PPIASE_2"/>
    <property type="match status" value="1"/>
</dbReference>
<dbReference type="EC" id="5.2.1.8" evidence="4"/>
<dbReference type="PROSITE" id="PS51257">
    <property type="entry name" value="PROKAR_LIPOPROTEIN"/>
    <property type="match status" value="1"/>
</dbReference>
<evidence type="ECO:0000256" key="3">
    <source>
        <dbReference type="ARBA" id="ARBA00023235"/>
    </source>
</evidence>
<keyword evidence="3 4" id="KW-0413">Isomerase</keyword>
<evidence type="ECO:0000313" key="7">
    <source>
        <dbReference type="EMBL" id="SEH54530.1"/>
    </source>
</evidence>
<dbReference type="PRINTS" id="PR00153">
    <property type="entry name" value="CSAPPISMRASE"/>
</dbReference>
<dbReference type="PANTHER" id="PTHR45625:SF4">
    <property type="entry name" value="PEPTIDYLPROLYL ISOMERASE DOMAIN AND WD REPEAT-CONTAINING PROTEIN 1"/>
    <property type="match status" value="1"/>
</dbReference>
<feature type="chain" id="PRO_5044978305" description="Peptidyl-prolyl cis-trans isomerase" evidence="4">
    <location>
        <begin position="26"/>
        <end position="238"/>
    </location>
</feature>
<comment type="similarity">
    <text evidence="4">Belongs to the cyclophilin-type PPIase family.</text>
</comment>
<dbReference type="InterPro" id="IPR020892">
    <property type="entry name" value="Cyclophilin-type_PPIase_CS"/>
</dbReference>
<comment type="function">
    <text evidence="1 4">PPIases accelerate the folding of proteins. It catalyzes the cis-trans isomerization of proline imidic peptide bonds in oligopeptides.</text>
</comment>
<dbReference type="InterPro" id="IPR029000">
    <property type="entry name" value="Cyclophilin-like_dom_sf"/>
</dbReference>
<dbReference type="Proteomes" id="UP000199135">
    <property type="component" value="Unassembled WGS sequence"/>
</dbReference>